<dbReference type="InterPro" id="IPR002347">
    <property type="entry name" value="SDR_fam"/>
</dbReference>
<dbReference type="InterPro" id="IPR020904">
    <property type="entry name" value="Sc_DH/Rdtase_CS"/>
</dbReference>
<dbReference type="SUPFAM" id="SSF51735">
    <property type="entry name" value="NAD(P)-binding Rossmann-fold domains"/>
    <property type="match status" value="1"/>
</dbReference>
<evidence type="ECO:0000313" key="4">
    <source>
        <dbReference type="EMBL" id="EGK70405.1"/>
    </source>
</evidence>
<dbReference type="PANTHER" id="PTHR44196:SF1">
    <property type="entry name" value="DEHYDROGENASE_REDUCTASE SDR FAMILY MEMBER 7B"/>
    <property type="match status" value="1"/>
</dbReference>
<dbReference type="PANTHER" id="PTHR44196">
    <property type="entry name" value="DEHYDROGENASE/REDUCTASE SDR FAMILY MEMBER 7B"/>
    <property type="match status" value="1"/>
</dbReference>
<dbReference type="Proteomes" id="UP000005019">
    <property type="component" value="Unassembled WGS sequence"/>
</dbReference>
<dbReference type="GO" id="GO:0016020">
    <property type="term" value="C:membrane"/>
    <property type="evidence" value="ECO:0007669"/>
    <property type="project" value="TreeGrafter"/>
</dbReference>
<dbReference type="eggNOG" id="COG4221">
    <property type="taxonomic scope" value="Bacteria"/>
</dbReference>
<evidence type="ECO:0000256" key="2">
    <source>
        <dbReference type="ARBA" id="ARBA00023002"/>
    </source>
</evidence>
<comment type="similarity">
    <text evidence="1 3">Belongs to the short-chain dehydrogenases/reductases (SDR) family.</text>
</comment>
<keyword evidence="5" id="KW-1185">Reference proteome</keyword>
<dbReference type="InterPro" id="IPR036291">
    <property type="entry name" value="NAD(P)-bd_dom_sf"/>
</dbReference>
<dbReference type="Gene3D" id="3.40.50.720">
    <property type="entry name" value="NAD(P)-binding Rossmann-like Domain"/>
    <property type="match status" value="1"/>
</dbReference>
<reference evidence="4 5" key="1">
    <citation type="journal article" date="2011" name="J. Bacteriol.">
        <title>Genome sequence of Methyloversatilis universalis FAM5T, a methylotrophic representative of the order Rhodocyclales.</title>
        <authorList>
            <person name="Kittichotirat W."/>
            <person name="Good N.M."/>
            <person name="Hall R."/>
            <person name="Bringel F."/>
            <person name="Lajus A."/>
            <person name="Medigue C."/>
            <person name="Smalley N.E."/>
            <person name="Beck D."/>
            <person name="Bumgarner R."/>
            <person name="Vuilleumier S."/>
            <person name="Kalyuzhnaya M.G."/>
        </authorList>
    </citation>
    <scope>NUCLEOTIDE SEQUENCE [LARGE SCALE GENOMIC DNA]</scope>
    <source>
        <strain evidence="5">ATCC BAA-1314 / JCM 13912 / FAM5</strain>
    </source>
</reference>
<evidence type="ECO:0000313" key="5">
    <source>
        <dbReference type="Proteomes" id="UP000005019"/>
    </source>
</evidence>
<proteinExistence type="inferred from homology"/>
<dbReference type="AlphaFoldDB" id="F5RGL7"/>
<name>F5RGL7_METUF</name>
<dbReference type="PROSITE" id="PS00061">
    <property type="entry name" value="ADH_SHORT"/>
    <property type="match status" value="1"/>
</dbReference>
<evidence type="ECO:0000256" key="3">
    <source>
        <dbReference type="RuleBase" id="RU000363"/>
    </source>
</evidence>
<dbReference type="EMBL" id="AFHG01000057">
    <property type="protein sequence ID" value="EGK70405.1"/>
    <property type="molecule type" value="Genomic_DNA"/>
</dbReference>
<keyword evidence="2" id="KW-0560">Oxidoreductase</keyword>
<dbReference type="PRINTS" id="PR00080">
    <property type="entry name" value="SDRFAMILY"/>
</dbReference>
<protein>
    <submittedName>
        <fullName evidence="4">3-oxoacyl-[acyl-carrier-protein] reductase</fullName>
    </submittedName>
</protein>
<organism evidence="4 5">
    <name type="scientific">Methyloversatilis universalis (strain ATCC BAA-1314 / DSM 25237 / JCM 13912 / CCUG 52030 / FAM5)</name>
    <dbReference type="NCBI Taxonomy" id="1000565"/>
    <lineage>
        <taxon>Bacteria</taxon>
        <taxon>Pseudomonadati</taxon>
        <taxon>Pseudomonadota</taxon>
        <taxon>Betaproteobacteria</taxon>
        <taxon>Nitrosomonadales</taxon>
        <taxon>Sterolibacteriaceae</taxon>
        <taxon>Methyloversatilis</taxon>
    </lineage>
</organism>
<dbReference type="PRINTS" id="PR00081">
    <property type="entry name" value="GDHRDH"/>
</dbReference>
<evidence type="ECO:0000256" key="1">
    <source>
        <dbReference type="ARBA" id="ARBA00006484"/>
    </source>
</evidence>
<accession>F5RGL7</accession>
<dbReference type="STRING" id="1000565.METUNv1_03310"/>
<dbReference type="GO" id="GO:0016491">
    <property type="term" value="F:oxidoreductase activity"/>
    <property type="evidence" value="ECO:0007669"/>
    <property type="project" value="UniProtKB-KW"/>
</dbReference>
<dbReference type="NCBIfam" id="NF005437">
    <property type="entry name" value="PRK07024.1"/>
    <property type="match status" value="1"/>
</dbReference>
<comment type="caution">
    <text evidence="4">The sequence shown here is derived from an EMBL/GenBank/DDBJ whole genome shotgun (WGS) entry which is preliminary data.</text>
</comment>
<gene>
    <name evidence="4" type="ORF">METUNv1_03310</name>
</gene>
<sequence length="248" mass="26113">MTGASTGIGEALARHYAAQGATLGLVARRGALLDTVRARLPGRHFSYVADVRDADALRAAAETFIADAGLPDLVIANAGVSVGTLTGEQDDLPAFEAVFDINVLGLVRTFAPFVKPMQARGAGTLVGVASVAGIRGLPGAGAYSASKSAAISYLESLRVELRGSGVQVKTLCPGYIDTPMTEKNPYPMPFMLDADDAAARFARFFDSRRSYAVIPWQMGVVAKIMRLLPNPVYDALAVKSGRKPRGTL</sequence>
<dbReference type="OrthoDB" id="9797538at2"/>
<dbReference type="Pfam" id="PF00106">
    <property type="entry name" value="adh_short"/>
    <property type="match status" value="1"/>
</dbReference>